<sequence>MDRSTGLDCVEALLAAVDWRDDEGGWPGSHTGPTTDAPSTVRDLWHTAKLLDLLGTAAQAPAWAGTDNEL</sequence>
<dbReference type="Proteomes" id="UP000642070">
    <property type="component" value="Unassembled WGS sequence"/>
</dbReference>
<evidence type="ECO:0000313" key="2">
    <source>
        <dbReference type="Proteomes" id="UP000642070"/>
    </source>
</evidence>
<organism evidence="1 2">
    <name type="scientific">Dactylosporangium sucinum</name>
    <dbReference type="NCBI Taxonomy" id="1424081"/>
    <lineage>
        <taxon>Bacteria</taxon>
        <taxon>Bacillati</taxon>
        <taxon>Actinomycetota</taxon>
        <taxon>Actinomycetes</taxon>
        <taxon>Micromonosporales</taxon>
        <taxon>Micromonosporaceae</taxon>
        <taxon>Dactylosporangium</taxon>
    </lineage>
</organism>
<evidence type="ECO:0000313" key="1">
    <source>
        <dbReference type="EMBL" id="GGM85429.1"/>
    </source>
</evidence>
<comment type="caution">
    <text evidence="1">The sequence shown here is derived from an EMBL/GenBank/DDBJ whole genome shotgun (WGS) entry which is preliminary data.</text>
</comment>
<evidence type="ECO:0008006" key="3">
    <source>
        <dbReference type="Google" id="ProtNLM"/>
    </source>
</evidence>
<dbReference type="AlphaFoldDB" id="A0A917X647"/>
<keyword evidence="2" id="KW-1185">Reference proteome</keyword>
<reference evidence="1" key="2">
    <citation type="submission" date="2020-09" db="EMBL/GenBank/DDBJ databases">
        <authorList>
            <person name="Sun Q."/>
            <person name="Ohkuma M."/>
        </authorList>
    </citation>
    <scope>NUCLEOTIDE SEQUENCE</scope>
    <source>
        <strain evidence="1">JCM 19831</strain>
    </source>
</reference>
<dbReference type="EMBL" id="BMPI01000101">
    <property type="protein sequence ID" value="GGM85429.1"/>
    <property type="molecule type" value="Genomic_DNA"/>
</dbReference>
<reference evidence="1" key="1">
    <citation type="journal article" date="2014" name="Int. J. Syst. Evol. Microbiol.">
        <title>Complete genome sequence of Corynebacterium casei LMG S-19264T (=DSM 44701T), isolated from a smear-ripened cheese.</title>
        <authorList>
            <consortium name="US DOE Joint Genome Institute (JGI-PGF)"/>
            <person name="Walter F."/>
            <person name="Albersmeier A."/>
            <person name="Kalinowski J."/>
            <person name="Ruckert C."/>
        </authorList>
    </citation>
    <scope>NUCLEOTIDE SEQUENCE</scope>
    <source>
        <strain evidence="1">JCM 19831</strain>
    </source>
</reference>
<dbReference type="RefSeq" id="WP_190257539.1">
    <property type="nucleotide sequence ID" value="NZ_BMPI01000101.1"/>
</dbReference>
<proteinExistence type="predicted"/>
<name>A0A917X647_9ACTN</name>
<accession>A0A917X647</accession>
<protein>
    <recommendedName>
        <fullName evidence="3">Prenyltransferase</fullName>
    </recommendedName>
</protein>
<gene>
    <name evidence="1" type="ORF">GCM10007977_104010</name>
</gene>